<name>A0A4U8QF18_9FIRM</name>
<organism evidence="3 4">
    <name type="scientific">Robinsoniella peoriensis</name>
    <dbReference type="NCBI Taxonomy" id="180332"/>
    <lineage>
        <taxon>Bacteria</taxon>
        <taxon>Bacillati</taxon>
        <taxon>Bacillota</taxon>
        <taxon>Clostridia</taxon>
        <taxon>Lachnospirales</taxon>
        <taxon>Lachnospiraceae</taxon>
        <taxon>Robinsoniella</taxon>
    </lineage>
</organism>
<feature type="transmembrane region" description="Helical" evidence="1">
    <location>
        <begin position="108"/>
        <end position="129"/>
    </location>
</feature>
<feature type="transmembrane region" description="Helical" evidence="1">
    <location>
        <begin position="74"/>
        <end position="96"/>
    </location>
</feature>
<feature type="transmembrane region" description="Helical" evidence="1">
    <location>
        <begin position="7"/>
        <end position="28"/>
    </location>
</feature>
<accession>A0A4U8QF18</accession>
<evidence type="ECO:0000259" key="2">
    <source>
        <dbReference type="Pfam" id="PF02517"/>
    </source>
</evidence>
<dbReference type="PANTHER" id="PTHR36435:SF1">
    <property type="entry name" value="CAAX AMINO TERMINAL PROTEASE FAMILY PROTEIN"/>
    <property type="match status" value="1"/>
</dbReference>
<evidence type="ECO:0000313" key="3">
    <source>
        <dbReference type="EMBL" id="TLD00416.1"/>
    </source>
</evidence>
<dbReference type="STRING" id="180332.GCA_000797495_04089"/>
<dbReference type="GO" id="GO:0080120">
    <property type="term" value="P:CAAX-box protein maturation"/>
    <property type="evidence" value="ECO:0007669"/>
    <property type="project" value="UniProtKB-ARBA"/>
</dbReference>
<keyword evidence="4" id="KW-1185">Reference proteome</keyword>
<dbReference type="InterPro" id="IPR003675">
    <property type="entry name" value="Rce1/LyrA-like_dom"/>
</dbReference>
<dbReference type="OrthoDB" id="9782250at2"/>
<sequence>MIFENVTGVLIPILIHFLASAGVVTVFGSRFDSALLTTLSALIVLPVVCFLYWKDGQLYGRNKDNPDHKPVWTYLLIILMAVFSNQILSYLINLIQVDRVFSNAAQEALFGSGLWIQIIGVGILVPIMEEYLFRGLVYKRLKRFVRSKKMAVFLGAFIFAIYHGNMIQFLFALPMALLLIWVYEKWGTIKAPIVFHIAVNLSSVLFSAFL</sequence>
<feature type="transmembrane region" description="Helical" evidence="1">
    <location>
        <begin position="34"/>
        <end position="53"/>
    </location>
</feature>
<feature type="transmembrane region" description="Helical" evidence="1">
    <location>
        <begin position="189"/>
        <end position="209"/>
    </location>
</feature>
<dbReference type="AlphaFoldDB" id="A0A4U8QF18"/>
<comment type="caution">
    <text evidence="3">The sequence shown here is derived from an EMBL/GenBank/DDBJ whole genome shotgun (WGS) entry which is preliminary data.</text>
</comment>
<dbReference type="GO" id="GO:0004175">
    <property type="term" value="F:endopeptidase activity"/>
    <property type="evidence" value="ECO:0007669"/>
    <property type="project" value="UniProtKB-ARBA"/>
</dbReference>
<dbReference type="InterPro" id="IPR052710">
    <property type="entry name" value="CAAX_protease"/>
</dbReference>
<evidence type="ECO:0000313" key="4">
    <source>
        <dbReference type="Proteomes" id="UP000306509"/>
    </source>
</evidence>
<dbReference type="Pfam" id="PF02517">
    <property type="entry name" value="Rce1-like"/>
    <property type="match status" value="1"/>
</dbReference>
<dbReference type="RefSeq" id="WP_044293153.1">
    <property type="nucleotide sequence ID" value="NZ_CABMJZ010000006.1"/>
</dbReference>
<dbReference type="PANTHER" id="PTHR36435">
    <property type="entry name" value="SLR1288 PROTEIN"/>
    <property type="match status" value="1"/>
</dbReference>
<keyword evidence="3" id="KW-0378">Hydrolase</keyword>
<protein>
    <submittedName>
        <fullName evidence="3">CAAX amino terminal protease self-immunity</fullName>
    </submittedName>
</protein>
<evidence type="ECO:0000256" key="1">
    <source>
        <dbReference type="SAM" id="Phobius"/>
    </source>
</evidence>
<feature type="transmembrane region" description="Helical" evidence="1">
    <location>
        <begin position="150"/>
        <end position="183"/>
    </location>
</feature>
<proteinExistence type="predicted"/>
<keyword evidence="3" id="KW-0645">Protease</keyword>
<dbReference type="EMBL" id="QGQD01000055">
    <property type="protein sequence ID" value="TLD00416.1"/>
    <property type="molecule type" value="Genomic_DNA"/>
</dbReference>
<keyword evidence="1" id="KW-0812">Transmembrane</keyword>
<dbReference type="Proteomes" id="UP000306509">
    <property type="component" value="Unassembled WGS sequence"/>
</dbReference>
<dbReference type="GO" id="GO:0006508">
    <property type="term" value="P:proteolysis"/>
    <property type="evidence" value="ECO:0007669"/>
    <property type="project" value="UniProtKB-KW"/>
</dbReference>
<feature type="domain" description="CAAX prenyl protease 2/Lysostaphin resistance protein A-like" evidence="2">
    <location>
        <begin position="113"/>
        <end position="201"/>
    </location>
</feature>
<keyword evidence="1" id="KW-0472">Membrane</keyword>
<gene>
    <name evidence="3" type="ORF">DSM106044_02724</name>
</gene>
<keyword evidence="1" id="KW-1133">Transmembrane helix</keyword>
<reference evidence="3 4" key="1">
    <citation type="journal article" date="2019" name="Anaerobe">
        <title>Detection of Robinsoniella peoriensis in multiple bone samples of a trauma patient.</title>
        <authorList>
            <person name="Schrottner P."/>
            <person name="Hartwich K."/>
            <person name="Bunk B."/>
            <person name="Schober I."/>
            <person name="Helbig S."/>
            <person name="Rudolph W.W."/>
            <person name="Gunzer F."/>
        </authorList>
    </citation>
    <scope>NUCLEOTIDE SEQUENCE [LARGE SCALE GENOMIC DNA]</scope>
    <source>
        <strain evidence="3 4">DSM 106044</strain>
    </source>
</reference>